<evidence type="ECO:0000313" key="2">
    <source>
        <dbReference type="EMBL" id="CAB4220563.1"/>
    </source>
</evidence>
<evidence type="ECO:0008006" key="3">
    <source>
        <dbReference type="Google" id="ProtNLM"/>
    </source>
</evidence>
<accession>A0A6J5QBM8</accession>
<name>A0A6J5QBM8_9CAUD</name>
<proteinExistence type="predicted"/>
<reference evidence="1" key="1">
    <citation type="submission" date="2020-05" db="EMBL/GenBank/DDBJ databases">
        <authorList>
            <person name="Chiriac C."/>
            <person name="Salcher M."/>
            <person name="Ghai R."/>
            <person name="Kavagutti S V."/>
        </authorList>
    </citation>
    <scope>NUCLEOTIDE SEQUENCE</scope>
</reference>
<dbReference type="EMBL" id="LR797501">
    <property type="protein sequence ID" value="CAB4220563.1"/>
    <property type="molecule type" value="Genomic_DNA"/>
</dbReference>
<sequence>MTQTISASANPAMANNLINQAMAEAPVQKEVNIIPPSDTSVTLPGGFINAAGEVVTEAEVKELNGSDEEAIARASTLGKAILVILQRGVVRVGNQKADDKMLDQLLSGDRDMLLLAIFKATFGKTAEHSVFCVGCGDVKQVEIDIDEDIKIKTLADPINDRVFTVKGKKNTFTVQLPTGITQKELMLNSDKTAAELSTLLLENTVLRIDDSPVLSKLQVQNLGLVDRRKINEAINKRLAGPQFDDVKVICPDCEGEVSVPVNFGTLFQF</sequence>
<dbReference type="EMBL" id="LR796981">
    <property type="protein sequence ID" value="CAB4178941.1"/>
    <property type="molecule type" value="Genomic_DNA"/>
</dbReference>
<dbReference type="Pfam" id="PF12322">
    <property type="entry name" value="T4_baseplate"/>
    <property type="match status" value="1"/>
</dbReference>
<evidence type="ECO:0000313" key="1">
    <source>
        <dbReference type="EMBL" id="CAB4178941.1"/>
    </source>
</evidence>
<organism evidence="1">
    <name type="scientific">uncultured Caudovirales phage</name>
    <dbReference type="NCBI Taxonomy" id="2100421"/>
    <lineage>
        <taxon>Viruses</taxon>
        <taxon>Duplodnaviria</taxon>
        <taxon>Heunggongvirae</taxon>
        <taxon>Uroviricota</taxon>
        <taxon>Caudoviricetes</taxon>
        <taxon>Peduoviridae</taxon>
        <taxon>Maltschvirus</taxon>
        <taxon>Maltschvirus maltsch</taxon>
    </lineage>
</organism>
<protein>
    <recommendedName>
        <fullName evidence="3">Baseplate hub assembly protein, bacteriophage T4-like</fullName>
    </recommendedName>
</protein>
<gene>
    <name evidence="1" type="ORF">UFOVP1033_34</name>
    <name evidence="2" type="ORF">UFOVP1631_34</name>
</gene>
<dbReference type="InterPro" id="IPR024364">
    <property type="entry name" value="Baseplate_phage_T4-like"/>
</dbReference>